<reference evidence="1 2" key="1">
    <citation type="submission" date="2024-09" db="EMBL/GenBank/DDBJ databases">
        <title>Genome sequencing and assembly of Phytophthora oleae, isolate VK10A, causative agent of rot of olive drupes.</title>
        <authorList>
            <person name="Conti Taguali S."/>
            <person name="Riolo M."/>
            <person name="La Spada F."/>
            <person name="Cacciola S.O."/>
            <person name="Dionisio G."/>
        </authorList>
    </citation>
    <scope>NUCLEOTIDE SEQUENCE [LARGE SCALE GENOMIC DNA]</scope>
    <source>
        <strain evidence="1 2">VK10A</strain>
    </source>
</reference>
<keyword evidence="2" id="KW-1185">Reference proteome</keyword>
<gene>
    <name evidence="1" type="ORF">V7S43_015444</name>
</gene>
<dbReference type="AlphaFoldDB" id="A0ABD3F0F3"/>
<proteinExistence type="predicted"/>
<name>A0ABD3F0F3_9STRA</name>
<sequence length="68" mass="7384">MDANFRTFVIAVRSNMLLLMALMVIGGVVFLQVVDADENRLNTVIPLTCAVDDVAFPLLGLFENALAT</sequence>
<comment type="caution">
    <text evidence="1">The sequence shown here is derived from an EMBL/GenBank/DDBJ whole genome shotgun (WGS) entry which is preliminary data.</text>
</comment>
<organism evidence="1 2">
    <name type="scientific">Phytophthora oleae</name>
    <dbReference type="NCBI Taxonomy" id="2107226"/>
    <lineage>
        <taxon>Eukaryota</taxon>
        <taxon>Sar</taxon>
        <taxon>Stramenopiles</taxon>
        <taxon>Oomycota</taxon>
        <taxon>Peronosporomycetes</taxon>
        <taxon>Peronosporales</taxon>
        <taxon>Peronosporaceae</taxon>
        <taxon>Phytophthora</taxon>
    </lineage>
</organism>
<dbReference type="Proteomes" id="UP001632037">
    <property type="component" value="Unassembled WGS sequence"/>
</dbReference>
<evidence type="ECO:0000313" key="2">
    <source>
        <dbReference type="Proteomes" id="UP001632037"/>
    </source>
</evidence>
<accession>A0ABD3F0F3</accession>
<evidence type="ECO:0000313" key="1">
    <source>
        <dbReference type="EMBL" id="KAL3659452.1"/>
    </source>
</evidence>
<protein>
    <submittedName>
        <fullName evidence="1">Uncharacterized protein</fullName>
    </submittedName>
</protein>
<dbReference type="EMBL" id="JBIMZQ010000046">
    <property type="protein sequence ID" value="KAL3659452.1"/>
    <property type="molecule type" value="Genomic_DNA"/>
</dbReference>